<dbReference type="InterPro" id="IPR001478">
    <property type="entry name" value="PDZ"/>
</dbReference>
<keyword evidence="1" id="KW-0175">Coiled coil</keyword>
<evidence type="ECO:0000259" key="3">
    <source>
        <dbReference type="PROSITE" id="PS50106"/>
    </source>
</evidence>
<dbReference type="InterPro" id="IPR051342">
    <property type="entry name" value="PDZ_scaffold"/>
</dbReference>
<evidence type="ECO:0000313" key="4">
    <source>
        <dbReference type="EMBL" id="SBP02115.1"/>
    </source>
</evidence>
<accession>A0A1A7W8T6</accession>
<dbReference type="SMART" id="SM00228">
    <property type="entry name" value="PDZ"/>
    <property type="match status" value="2"/>
</dbReference>
<feature type="compositionally biased region" description="Polar residues" evidence="2">
    <location>
        <begin position="629"/>
        <end position="642"/>
    </location>
</feature>
<dbReference type="InterPro" id="IPR036034">
    <property type="entry name" value="PDZ_sf"/>
</dbReference>
<organism evidence="4">
    <name type="scientific">Iconisemion striatum</name>
    <dbReference type="NCBI Taxonomy" id="60296"/>
    <lineage>
        <taxon>Eukaryota</taxon>
        <taxon>Metazoa</taxon>
        <taxon>Chordata</taxon>
        <taxon>Craniata</taxon>
        <taxon>Vertebrata</taxon>
        <taxon>Euteleostomi</taxon>
        <taxon>Actinopterygii</taxon>
        <taxon>Neopterygii</taxon>
        <taxon>Teleostei</taxon>
        <taxon>Neoteleostei</taxon>
        <taxon>Acanthomorphata</taxon>
        <taxon>Ovalentaria</taxon>
        <taxon>Atherinomorphae</taxon>
        <taxon>Cyprinodontiformes</taxon>
        <taxon>Nothobranchiidae</taxon>
        <taxon>Iconisemion</taxon>
    </lineage>
</organism>
<evidence type="ECO:0000256" key="2">
    <source>
        <dbReference type="SAM" id="MobiDB-lite"/>
    </source>
</evidence>
<evidence type="ECO:0000256" key="1">
    <source>
        <dbReference type="SAM" id="Coils"/>
    </source>
</evidence>
<feature type="region of interest" description="Disordered" evidence="2">
    <location>
        <begin position="620"/>
        <end position="680"/>
    </location>
</feature>
<name>A0A1A7W8T6_9TELE</name>
<reference evidence="4" key="1">
    <citation type="submission" date="2016-05" db="EMBL/GenBank/DDBJ databases">
        <authorList>
            <person name="Lavstsen T."/>
            <person name="Jespersen J.S."/>
        </authorList>
    </citation>
    <scope>NUCLEOTIDE SEQUENCE</scope>
    <source>
        <tissue evidence="4">Brain</tissue>
    </source>
</reference>
<feature type="domain" description="PDZ" evidence="3">
    <location>
        <begin position="30"/>
        <end position="116"/>
    </location>
</feature>
<sequence>MPTFSVMYKGAVIISRTLMGPYGVDRAVHSMEFVDCENGLGIKVIGGVKEQTGEEFGVYVKRILPGGLAAIDGNLLPGDQILEVNGDSLIGVTSERAVDILRTASATNHMRLLIARDEEAKRDFAELLEKYGSNGSTGSTRNSPVQQGGRHLDSTSSGSSSRSQSPLMLSPASSQNVYNNGGPMMRSLSHPGEGVIQLISIARSNSLGITIGGGSNRPDGPAVFIQEVLSGGDCHRDGRLRPGDQLIAINKESLIGVTHEEAKSMLNKVKISQDSMVEIAFIPGKGLFPSSTSLHNGVQRAAGNTYNSGRLKVHIRSPEICAEEPAPASSPSPDICPPDTHVSGSTSQRSLTVAKPRITLDPYIRLKSDKLDMALSFLGLDASEEKRKQLKQSLVPDPQGTVAYGDFVEASQNIFQEELEELALGTGPFTFSYSEAASLMDTSAFHSPTYESECSYSSEEMEQFQTEVKQLQTQMKQLKVMLKEMELSKKSLEEQLQKTSEKACLTVEENTRLKSRLQAAEAEVVQRQTSSAEQDYEEVIQLLEAEIEDLKNQLAGRRQARGLDATKESPKQEEVVELSRRLTTIDSQLRKSELSRKQLEISNKKLLGFAQNVHKALTTPSLYGGEGGSNSLSPATESSNIPSPHPDPTFQLAAEAKELVDGGGTATADDKALDVTSHHV</sequence>
<feature type="domain" description="PDZ" evidence="3">
    <location>
        <begin position="195"/>
        <end position="268"/>
    </location>
</feature>
<dbReference type="PANTHER" id="PTHR19964">
    <property type="entry name" value="MULTIPLE PDZ DOMAIN PROTEIN"/>
    <property type="match status" value="1"/>
</dbReference>
<reference evidence="4" key="2">
    <citation type="submission" date="2016-06" db="EMBL/GenBank/DDBJ databases">
        <title>The genome of a short-lived fish provides insights into sex chromosome evolution and the genetic control of aging.</title>
        <authorList>
            <person name="Reichwald K."/>
            <person name="Felder M."/>
            <person name="Petzold A."/>
            <person name="Koch P."/>
            <person name="Groth M."/>
            <person name="Platzer M."/>
        </authorList>
    </citation>
    <scope>NUCLEOTIDE SEQUENCE</scope>
    <source>
        <tissue evidence="4">Brain</tissue>
    </source>
</reference>
<gene>
    <name evidence="4" type="primary">Nfu_g_1_018489</name>
</gene>
<dbReference type="AlphaFoldDB" id="A0A1A7W8T6"/>
<feature type="compositionally biased region" description="Low complexity" evidence="2">
    <location>
        <begin position="132"/>
        <end position="143"/>
    </location>
</feature>
<feature type="compositionally biased region" description="Polar residues" evidence="2">
    <location>
        <begin position="342"/>
        <end position="351"/>
    </location>
</feature>
<feature type="compositionally biased region" description="Basic and acidic residues" evidence="2">
    <location>
        <begin position="668"/>
        <end position="680"/>
    </location>
</feature>
<feature type="coiled-coil region" evidence="1">
    <location>
        <begin position="461"/>
        <end position="502"/>
    </location>
</feature>
<feature type="coiled-coil region" evidence="1">
    <location>
        <begin position="533"/>
        <end position="560"/>
    </location>
</feature>
<dbReference type="PROSITE" id="PS50106">
    <property type="entry name" value="PDZ"/>
    <property type="match status" value="2"/>
</dbReference>
<dbReference type="SUPFAM" id="SSF50156">
    <property type="entry name" value="PDZ domain-like"/>
    <property type="match status" value="2"/>
</dbReference>
<dbReference type="CDD" id="cd06692">
    <property type="entry name" value="PDZ1_GgSTXBP4-like"/>
    <property type="match status" value="1"/>
</dbReference>
<dbReference type="EMBL" id="HADW01000715">
    <property type="protein sequence ID" value="SBP02115.1"/>
    <property type="molecule type" value="Transcribed_RNA"/>
</dbReference>
<feature type="compositionally biased region" description="Low complexity" evidence="2">
    <location>
        <begin position="154"/>
        <end position="170"/>
    </location>
</feature>
<proteinExistence type="predicted"/>
<dbReference type="EMBL" id="HADX01008099">
    <property type="protein sequence ID" value="SBP30331.1"/>
    <property type="molecule type" value="Transcribed_RNA"/>
</dbReference>
<protein>
    <recommendedName>
        <fullName evidence="3">PDZ domain-containing protein</fullName>
    </recommendedName>
</protein>
<feature type="region of interest" description="Disordered" evidence="2">
    <location>
        <begin position="323"/>
        <end position="351"/>
    </location>
</feature>
<feature type="region of interest" description="Disordered" evidence="2">
    <location>
        <begin position="131"/>
        <end position="186"/>
    </location>
</feature>
<dbReference type="Pfam" id="PF00595">
    <property type="entry name" value="PDZ"/>
    <property type="match status" value="2"/>
</dbReference>
<dbReference type="CDD" id="cd06698">
    <property type="entry name" value="PDZ1_hSTXBP4-PDZ2_GgSTXBP4-like"/>
    <property type="match status" value="1"/>
</dbReference>
<dbReference type="Gene3D" id="2.30.42.10">
    <property type="match status" value="2"/>
</dbReference>
<dbReference type="PANTHER" id="PTHR19964:SF35">
    <property type="entry name" value="PDZ DOMAIN-CONTAINING PROTEIN"/>
    <property type="match status" value="1"/>
</dbReference>